<organism evidence="3 4">
    <name type="scientific">Enterococcus thailandicus</name>
    <dbReference type="NCBI Taxonomy" id="417368"/>
    <lineage>
        <taxon>Bacteria</taxon>
        <taxon>Bacillati</taxon>
        <taxon>Bacillota</taxon>
        <taxon>Bacilli</taxon>
        <taxon>Lactobacillales</taxon>
        <taxon>Enterococcaceae</taxon>
        <taxon>Enterococcus</taxon>
    </lineage>
</organism>
<evidence type="ECO:0000313" key="3">
    <source>
        <dbReference type="EMBL" id="OAQ56270.1"/>
    </source>
</evidence>
<dbReference type="EMBL" id="LWMN01000010">
    <property type="protein sequence ID" value="OAQ56270.1"/>
    <property type="molecule type" value="Genomic_DNA"/>
</dbReference>
<reference evidence="2 5" key="2">
    <citation type="submission" date="2019-07" db="EMBL/GenBank/DDBJ databases">
        <title>Whole genome shotgun sequence of Enterococcus thailandicus NBRC 101867.</title>
        <authorList>
            <person name="Hosoyama A."/>
            <person name="Uohara A."/>
            <person name="Ohji S."/>
            <person name="Ichikawa N."/>
        </authorList>
    </citation>
    <scope>NUCLEOTIDE SEQUENCE [LARGE SCALE GENOMIC DNA]</scope>
    <source>
        <strain evidence="2 5">NBRC 101867</strain>
    </source>
</reference>
<accession>A0A179ETK8</accession>
<evidence type="ECO:0000313" key="4">
    <source>
        <dbReference type="Proteomes" id="UP000078516"/>
    </source>
</evidence>
<comment type="caution">
    <text evidence="3">The sequence shown here is derived from an EMBL/GenBank/DDBJ whole genome shotgun (WGS) entry which is preliminary data.</text>
</comment>
<dbReference type="AlphaFoldDB" id="A0A179ETK8"/>
<dbReference type="EMBL" id="BJUG01000004">
    <property type="protein sequence ID" value="GEK36639.1"/>
    <property type="molecule type" value="Genomic_DNA"/>
</dbReference>
<dbReference type="Proteomes" id="UP000321361">
    <property type="component" value="Unassembled WGS sequence"/>
</dbReference>
<dbReference type="PATRIC" id="fig|417368.6.peg.1527"/>
<name>A0A179ETK8_ENTTH</name>
<keyword evidence="4" id="KW-1185">Reference proteome</keyword>
<evidence type="ECO:0000256" key="1">
    <source>
        <dbReference type="SAM" id="MobiDB-lite"/>
    </source>
</evidence>
<proteinExistence type="predicted"/>
<reference evidence="3 4" key="1">
    <citation type="submission" date="2016-04" db="EMBL/GenBank/DDBJ databases">
        <title>Draft genome of an Enterococcus thailandicus strain isolated from bovine feces.</title>
        <authorList>
            <person name="Beukers A.G."/>
            <person name="Zaheer R."/>
            <person name="Goji N."/>
            <person name="Cook S.R."/>
            <person name="Amoako K."/>
            <person name="Chaves A.V."/>
            <person name="Ward M.P."/>
            <person name="Mcallister T.A."/>
        </authorList>
    </citation>
    <scope>NUCLEOTIDE SEQUENCE [LARGE SCALE GENOMIC DNA]</scope>
    <source>
        <strain evidence="3 4">F0711D 46</strain>
    </source>
</reference>
<dbReference type="GeneID" id="77487094"/>
<protein>
    <submittedName>
        <fullName evidence="3">Uncharacterized protein</fullName>
    </submittedName>
</protein>
<gene>
    <name evidence="2" type="primary">erpQ</name>
    <name evidence="3" type="ORF">A6E74_02340</name>
    <name evidence="2" type="ORF">ETH01_09260</name>
</gene>
<evidence type="ECO:0000313" key="5">
    <source>
        <dbReference type="Proteomes" id="UP000321361"/>
    </source>
</evidence>
<dbReference type="OrthoDB" id="2328029at2"/>
<sequence>MGNIKNQKDKVVGSAKEKIGKLLDKDELKDEGRAQAEVGKKNADQYKARIAELEDQQAEKEARQQDLTQERKKEMSDRTKKPLPDAEHIPDEQKIEEQRLKHYTGIEEKL</sequence>
<evidence type="ECO:0000313" key="2">
    <source>
        <dbReference type="EMBL" id="GEK36639.1"/>
    </source>
</evidence>
<feature type="region of interest" description="Disordered" evidence="1">
    <location>
        <begin position="54"/>
        <end position="93"/>
    </location>
</feature>
<dbReference type="Proteomes" id="UP000078516">
    <property type="component" value="Unassembled WGS sequence"/>
</dbReference>
<dbReference type="RefSeq" id="WP_067481780.1">
    <property type="nucleotide sequence ID" value="NZ_BJUG01000004.1"/>
</dbReference>
<dbReference type="KEGG" id="eth:CK496_05510"/>